<dbReference type="PANTHER" id="PTHR13800:SF1">
    <property type="entry name" value="TRANSIENT RECEPTOR POTENTIAL CATION CHANNEL TRPM"/>
    <property type="match status" value="1"/>
</dbReference>
<evidence type="ECO:0000256" key="1">
    <source>
        <dbReference type="SAM" id="Phobius"/>
    </source>
</evidence>
<dbReference type="PANTHER" id="PTHR13800">
    <property type="entry name" value="TRANSIENT RECEPTOR POTENTIAL CATION CHANNEL, SUBFAMILY M, MEMBER 6"/>
    <property type="match status" value="1"/>
</dbReference>
<evidence type="ECO:0008006" key="4">
    <source>
        <dbReference type="Google" id="ProtNLM"/>
    </source>
</evidence>
<keyword evidence="1" id="KW-0472">Membrane</keyword>
<proteinExistence type="predicted"/>
<dbReference type="InterPro" id="IPR050927">
    <property type="entry name" value="TRPM"/>
</dbReference>
<dbReference type="AlphaFoldDB" id="A0A2C9LGI8"/>
<accession>A0A2C9LGI8</accession>
<organism evidence="2 3">
    <name type="scientific">Biomphalaria glabrata</name>
    <name type="common">Bloodfluke planorb</name>
    <name type="synonym">Freshwater snail</name>
    <dbReference type="NCBI Taxonomy" id="6526"/>
    <lineage>
        <taxon>Eukaryota</taxon>
        <taxon>Metazoa</taxon>
        <taxon>Spiralia</taxon>
        <taxon>Lophotrochozoa</taxon>
        <taxon>Mollusca</taxon>
        <taxon>Gastropoda</taxon>
        <taxon>Heterobranchia</taxon>
        <taxon>Euthyneura</taxon>
        <taxon>Panpulmonata</taxon>
        <taxon>Hygrophila</taxon>
        <taxon>Lymnaeoidea</taxon>
        <taxon>Planorbidae</taxon>
        <taxon>Biomphalaria</taxon>
    </lineage>
</organism>
<sequence>NFEDLAISTLNKTYATNPHIVYDLLIYKFKGSWNGYSCVDLALLNNLGKFLSQTPCILLNKEMWNNCTVPSHSRSEQPKPELAETSKKSLCISMFSKLQVPRVIAFLRFIFHLIFLGFFAIWIISFLAVNTLHWIEWVLLTWVIFYSAEIVNQCIRNVMRHRWSCWSFIVDIELVSVLLFLISWILHIAAYMHQDKQQLMDCVLTLFSIDFMLFCIYTL</sequence>
<feature type="transmembrane region" description="Helical" evidence="1">
    <location>
        <begin position="198"/>
        <end position="217"/>
    </location>
</feature>
<dbReference type="GO" id="GO:0005261">
    <property type="term" value="F:monoatomic cation channel activity"/>
    <property type="evidence" value="ECO:0007669"/>
    <property type="project" value="TreeGrafter"/>
</dbReference>
<dbReference type="KEGG" id="bgt:106077270"/>
<keyword evidence="1" id="KW-0812">Transmembrane</keyword>
<dbReference type="OrthoDB" id="9994106at2759"/>
<reference evidence="2" key="1">
    <citation type="submission" date="2020-05" db="UniProtKB">
        <authorList>
            <consortium name="EnsemblMetazoa"/>
        </authorList>
    </citation>
    <scope>IDENTIFICATION</scope>
    <source>
        <strain evidence="2">BB02</strain>
    </source>
</reference>
<feature type="transmembrane region" description="Helical" evidence="1">
    <location>
        <begin position="163"/>
        <end position="186"/>
    </location>
</feature>
<dbReference type="Proteomes" id="UP000076420">
    <property type="component" value="Unassembled WGS sequence"/>
</dbReference>
<evidence type="ECO:0000313" key="2">
    <source>
        <dbReference type="EnsemblMetazoa" id="BGLB030942-PA"/>
    </source>
</evidence>
<dbReference type="VEuPathDB" id="VectorBase:BGLAX_038508"/>
<gene>
    <name evidence="2" type="primary">106077270</name>
</gene>
<dbReference type="GO" id="GO:0030001">
    <property type="term" value="P:metal ion transport"/>
    <property type="evidence" value="ECO:0007669"/>
    <property type="project" value="TreeGrafter"/>
</dbReference>
<dbReference type="EnsemblMetazoa" id="BGLB030942-RA">
    <property type="protein sequence ID" value="BGLB030942-PA"/>
    <property type="gene ID" value="BGLB030942"/>
</dbReference>
<dbReference type="VEuPathDB" id="VectorBase:BGLB030942"/>
<dbReference type="GO" id="GO:0005886">
    <property type="term" value="C:plasma membrane"/>
    <property type="evidence" value="ECO:0007669"/>
    <property type="project" value="TreeGrafter"/>
</dbReference>
<feature type="transmembrane region" description="Helical" evidence="1">
    <location>
        <begin position="134"/>
        <end position="151"/>
    </location>
</feature>
<name>A0A2C9LGI8_BIOGL</name>
<protein>
    <recommendedName>
        <fullName evidence="4">Ion transport domain-containing protein</fullName>
    </recommendedName>
</protein>
<evidence type="ECO:0000313" key="3">
    <source>
        <dbReference type="Proteomes" id="UP000076420"/>
    </source>
</evidence>
<feature type="transmembrane region" description="Helical" evidence="1">
    <location>
        <begin position="103"/>
        <end position="128"/>
    </location>
</feature>
<keyword evidence="1" id="KW-1133">Transmembrane helix</keyword>